<feature type="region of interest" description="Disordered" evidence="1">
    <location>
        <begin position="159"/>
        <end position="200"/>
    </location>
</feature>
<evidence type="ECO:0000256" key="1">
    <source>
        <dbReference type="SAM" id="MobiDB-lite"/>
    </source>
</evidence>
<proteinExistence type="predicted"/>
<organism evidence="2">
    <name type="scientific">Tetraodon nigroviridis</name>
    <name type="common">Spotted green pufferfish</name>
    <name type="synonym">Chelonodon nigroviridis</name>
    <dbReference type="NCBI Taxonomy" id="99883"/>
    <lineage>
        <taxon>Eukaryota</taxon>
        <taxon>Metazoa</taxon>
        <taxon>Chordata</taxon>
        <taxon>Craniata</taxon>
        <taxon>Vertebrata</taxon>
        <taxon>Euteleostomi</taxon>
        <taxon>Actinopterygii</taxon>
        <taxon>Neopterygii</taxon>
        <taxon>Teleostei</taxon>
        <taxon>Neoteleostei</taxon>
        <taxon>Acanthomorphata</taxon>
        <taxon>Eupercaria</taxon>
        <taxon>Tetraodontiformes</taxon>
        <taxon>Tetradontoidea</taxon>
        <taxon>Tetraodontidae</taxon>
        <taxon>Tetraodon</taxon>
    </lineage>
</organism>
<dbReference type="AlphaFoldDB" id="Q4SYY3"/>
<protein>
    <submittedName>
        <fullName evidence="2">Chromosome 11 SCAF11899, whole genome shotgun sequence</fullName>
    </submittedName>
</protein>
<dbReference type="EMBL" id="CAAE01011899">
    <property type="protein sequence ID" value="CAF94149.1"/>
    <property type="molecule type" value="Genomic_DNA"/>
</dbReference>
<feature type="compositionally biased region" description="Basic and acidic residues" evidence="1">
    <location>
        <begin position="159"/>
        <end position="178"/>
    </location>
</feature>
<dbReference type="OrthoDB" id="3437960at2759"/>
<feature type="non-terminal residue" evidence="2">
    <location>
        <position position="200"/>
    </location>
</feature>
<name>Q4SYY3_TETNG</name>
<evidence type="ECO:0000313" key="2">
    <source>
        <dbReference type="EMBL" id="CAF94149.1"/>
    </source>
</evidence>
<accession>Q4SYY3</accession>
<feature type="compositionally biased region" description="Basic and acidic residues" evidence="1">
    <location>
        <begin position="190"/>
        <end position="200"/>
    </location>
</feature>
<reference evidence="2" key="1">
    <citation type="journal article" date="2004" name="Nature">
        <title>Genome duplication in the teleost fish Tetraodon nigroviridis reveals the early vertebrate proto-karyotype.</title>
        <authorList>
            <person name="Jaillon O."/>
            <person name="Aury J.-M."/>
            <person name="Brunet F."/>
            <person name="Petit J.-L."/>
            <person name="Stange-Thomann N."/>
            <person name="Mauceli E."/>
            <person name="Bouneau L."/>
            <person name="Fischer C."/>
            <person name="Ozouf-Costaz C."/>
            <person name="Bernot A."/>
            <person name="Nicaud S."/>
            <person name="Jaffe D."/>
            <person name="Fisher S."/>
            <person name="Lutfalla G."/>
            <person name="Dossat C."/>
            <person name="Segurens B."/>
            <person name="Dasilva C."/>
            <person name="Salanoubat M."/>
            <person name="Levy M."/>
            <person name="Boudet N."/>
            <person name="Castellano S."/>
            <person name="Anthouard V."/>
            <person name="Jubin C."/>
            <person name="Castelli V."/>
            <person name="Katinka M."/>
            <person name="Vacherie B."/>
            <person name="Biemont C."/>
            <person name="Skalli Z."/>
            <person name="Cattolico L."/>
            <person name="Poulain J."/>
            <person name="De Berardinis V."/>
            <person name="Cruaud C."/>
            <person name="Duprat S."/>
            <person name="Brottier P."/>
            <person name="Coutanceau J.-P."/>
            <person name="Gouzy J."/>
            <person name="Parra G."/>
            <person name="Lardier G."/>
            <person name="Chapple C."/>
            <person name="McKernan K.J."/>
            <person name="McEwan P."/>
            <person name="Bosak S."/>
            <person name="Kellis M."/>
            <person name="Volff J.-N."/>
            <person name="Guigo R."/>
            <person name="Zody M.C."/>
            <person name="Mesirov J."/>
            <person name="Lindblad-Toh K."/>
            <person name="Birren B."/>
            <person name="Nusbaum C."/>
            <person name="Kahn D."/>
            <person name="Robinson-Rechavi M."/>
            <person name="Laudet V."/>
            <person name="Schachter V."/>
            <person name="Quetier F."/>
            <person name="Saurin W."/>
            <person name="Scarpelli C."/>
            <person name="Wincker P."/>
            <person name="Lander E.S."/>
            <person name="Weissenbach J."/>
            <person name="Roest Crollius H."/>
        </authorList>
    </citation>
    <scope>NUCLEOTIDE SEQUENCE [LARGE SCALE GENOMIC DNA]</scope>
</reference>
<reference evidence="2" key="2">
    <citation type="submission" date="2004-02" db="EMBL/GenBank/DDBJ databases">
        <authorList>
            <consortium name="Genoscope"/>
            <consortium name="Whitehead Institute Centre for Genome Research"/>
        </authorList>
    </citation>
    <scope>NUCLEOTIDE SEQUENCE</scope>
</reference>
<gene>
    <name evidence="2" type="ORF">GSTENG00010103001</name>
</gene>
<dbReference type="KEGG" id="tng:GSTEN00010103G001"/>
<sequence>MALCLPRPLSDSSLAVMRNDCVAHERRLNGPLSISAEDSDEDTDEIMSYTRPGLSILSSLCVENRALKPLQAIRYTSFCNLIISITCPQKAGLLGCEAVLSSMALMQASSMAAPPKKMMAPLGHGPPQREGPDRAPQSHMILPSGMSCPPLLIRKEGEFQAPRLLDEKEMKANEDMQQKKKNRKSVTPCKVREQEGRGGK</sequence>